<reference evidence="4 5" key="1">
    <citation type="submission" date="2017-12" db="EMBL/GenBank/DDBJ databases">
        <title>Hemimetabolous genomes reveal molecular basis of termite eusociality.</title>
        <authorList>
            <person name="Harrison M.C."/>
            <person name="Jongepier E."/>
            <person name="Robertson H.M."/>
            <person name="Arning N."/>
            <person name="Bitard-Feildel T."/>
            <person name="Chao H."/>
            <person name="Childers C.P."/>
            <person name="Dinh H."/>
            <person name="Doddapaneni H."/>
            <person name="Dugan S."/>
            <person name="Gowin J."/>
            <person name="Greiner C."/>
            <person name="Han Y."/>
            <person name="Hu H."/>
            <person name="Hughes D.S.T."/>
            <person name="Huylmans A.-K."/>
            <person name="Kemena C."/>
            <person name="Kremer L.P.M."/>
            <person name="Lee S.L."/>
            <person name="Lopez-Ezquerra A."/>
            <person name="Mallet L."/>
            <person name="Monroy-Kuhn J.M."/>
            <person name="Moser A."/>
            <person name="Murali S.C."/>
            <person name="Muzny D.M."/>
            <person name="Otani S."/>
            <person name="Piulachs M.-D."/>
            <person name="Poelchau M."/>
            <person name="Qu J."/>
            <person name="Schaub F."/>
            <person name="Wada-Katsumata A."/>
            <person name="Worley K.C."/>
            <person name="Xie Q."/>
            <person name="Ylla G."/>
            <person name="Poulsen M."/>
            <person name="Gibbs R.A."/>
            <person name="Schal C."/>
            <person name="Richards S."/>
            <person name="Belles X."/>
            <person name="Korb J."/>
            <person name="Bornberg-Bauer E."/>
        </authorList>
    </citation>
    <scope>NUCLEOTIDE SEQUENCE [LARGE SCALE GENOMIC DNA]</scope>
    <source>
        <tissue evidence="4">Whole body</tissue>
    </source>
</reference>
<feature type="compositionally biased region" description="Basic and acidic residues" evidence="2">
    <location>
        <begin position="111"/>
        <end position="123"/>
    </location>
</feature>
<dbReference type="SMART" id="SM00324">
    <property type="entry name" value="RhoGAP"/>
    <property type="match status" value="1"/>
</dbReference>
<dbReference type="SUPFAM" id="SSF48350">
    <property type="entry name" value="GTPase activation domain, GAP"/>
    <property type="match status" value="1"/>
</dbReference>
<dbReference type="GO" id="GO:0007165">
    <property type="term" value="P:signal transduction"/>
    <property type="evidence" value="ECO:0007669"/>
    <property type="project" value="InterPro"/>
</dbReference>
<feature type="region of interest" description="Disordered" evidence="2">
    <location>
        <begin position="168"/>
        <end position="189"/>
    </location>
</feature>
<feature type="compositionally biased region" description="Polar residues" evidence="2">
    <location>
        <begin position="124"/>
        <end position="136"/>
    </location>
</feature>
<evidence type="ECO:0000313" key="4">
    <source>
        <dbReference type="EMBL" id="PNF26599.1"/>
    </source>
</evidence>
<protein>
    <submittedName>
        <fullName evidence="4">Rho GTPase-activating protein conundrum</fullName>
    </submittedName>
</protein>
<evidence type="ECO:0000256" key="1">
    <source>
        <dbReference type="ARBA" id="ARBA00022468"/>
    </source>
</evidence>
<dbReference type="GO" id="GO:0030833">
    <property type="term" value="P:regulation of actin filament polymerization"/>
    <property type="evidence" value="ECO:0007669"/>
    <property type="project" value="TreeGrafter"/>
</dbReference>
<dbReference type="GO" id="GO:0051056">
    <property type="term" value="P:regulation of small GTPase mediated signal transduction"/>
    <property type="evidence" value="ECO:0007669"/>
    <property type="project" value="TreeGrafter"/>
</dbReference>
<feature type="domain" description="Rho-GAP" evidence="3">
    <location>
        <begin position="445"/>
        <end position="646"/>
    </location>
</feature>
<dbReference type="Gene3D" id="1.10.555.10">
    <property type="entry name" value="Rho GTPase activation protein"/>
    <property type="match status" value="1"/>
</dbReference>
<dbReference type="Pfam" id="PF00620">
    <property type="entry name" value="RhoGAP"/>
    <property type="match status" value="1"/>
</dbReference>
<proteinExistence type="predicted"/>
<dbReference type="Pfam" id="PF25442">
    <property type="entry name" value="Ubiquitin_RHG40_C"/>
    <property type="match status" value="1"/>
</dbReference>
<keyword evidence="5" id="KW-1185">Reference proteome</keyword>
<dbReference type="AlphaFoldDB" id="A0A2J7QDE6"/>
<dbReference type="PROSITE" id="PS50238">
    <property type="entry name" value="RHOGAP"/>
    <property type="match status" value="1"/>
</dbReference>
<feature type="compositionally biased region" description="Basic residues" evidence="2">
    <location>
        <begin position="101"/>
        <end position="110"/>
    </location>
</feature>
<dbReference type="PANTHER" id="PTHR14963:SF1">
    <property type="entry name" value="RHO GTPASE-ACTIVATING PROTEIN CONUNDRUM"/>
    <property type="match status" value="1"/>
</dbReference>
<dbReference type="OrthoDB" id="27680at2759"/>
<organism evidence="4 5">
    <name type="scientific">Cryptotermes secundus</name>
    <dbReference type="NCBI Taxonomy" id="105785"/>
    <lineage>
        <taxon>Eukaryota</taxon>
        <taxon>Metazoa</taxon>
        <taxon>Ecdysozoa</taxon>
        <taxon>Arthropoda</taxon>
        <taxon>Hexapoda</taxon>
        <taxon>Insecta</taxon>
        <taxon>Pterygota</taxon>
        <taxon>Neoptera</taxon>
        <taxon>Polyneoptera</taxon>
        <taxon>Dictyoptera</taxon>
        <taxon>Blattodea</taxon>
        <taxon>Blattoidea</taxon>
        <taxon>Termitoidae</taxon>
        <taxon>Kalotermitidae</taxon>
        <taxon>Cryptotermitinae</taxon>
        <taxon>Cryptotermes</taxon>
    </lineage>
</organism>
<evidence type="ECO:0000256" key="2">
    <source>
        <dbReference type="SAM" id="MobiDB-lite"/>
    </source>
</evidence>
<accession>A0A2J7QDE6</accession>
<dbReference type="InterPro" id="IPR057323">
    <property type="entry name" value="RHG40/28/18_ubiquitin"/>
</dbReference>
<dbReference type="Proteomes" id="UP000235965">
    <property type="component" value="Unassembled WGS sequence"/>
</dbReference>
<sequence length="818" mass="91929">METDVSQDFEDYWNEYKICQETKLLDDYLEEVEDYGSRSCDEGEQEADWLRLAGLSQLTGPYEQGRELPESELDPVLRFLPTHHAEAVRRRVKTLNLTVRQRGRQQRSRARKPDIRDVFRDVENSSTGTRSRSATPDSLDLDHPGTEDVGPPSPPLPWCIPRDTNIFSTGSGPQEWGGNSSSPTTSYIVSTSPRSHEVVLERDHLYGSYSKDQVRREPNGSASASELFRQVGHWTGGSNRGDVACDTEGIQMVGYQRLGTIHLPRPREKMRAGSDPTSPTLIASSVPSSKMAAAALISSNAAKLADRNKKLLKDHHVSISRSHSSLYNPDNDIDAINQQRAAARAVLRRSGSQGHLGFEELPQRPLFPSHENITNIQVKPGVSIYSDPSLVGRTWIEFLGEGDLPKLQPLLLLEATALLDDNGITFRKRKPPRRNRKVVGNVFGVSLATLLERDQLITAEDCQGVPLIFQKVLLHLERHGLQEEGILRVAGLQQKVTSLCSKLEAVFYSRPLEEVDRLLQQATCHDVAAVLKRLLRDLPQPLLSVEYIDMFYQTHALSDETTRAHALNLLVLLLPAEYRSTLRAVFRFLARVVQNQKHNKMSLHNVAMIIAPSLFRPQYVHPTDKGNLRAQVEMAEICCQLTEQMLEFGEKLCIVPESLVRQIRRANEEEHYRRGTKENSKPMKRLLGRRGAAREPITRKINNEVDFQDGIVRVNAPQFQLVDVPVRLSENTTAGDVVLRIMEEASKRCEMLASVGFKVSRRPYHDMKSRALAELAPNGNLSCILATSCPELSLQTHYLYEVGGNIGKSKCFTDDRSI</sequence>
<dbReference type="GO" id="GO:0005737">
    <property type="term" value="C:cytoplasm"/>
    <property type="evidence" value="ECO:0007669"/>
    <property type="project" value="TreeGrafter"/>
</dbReference>
<dbReference type="InterPro" id="IPR000198">
    <property type="entry name" value="RhoGAP_dom"/>
</dbReference>
<evidence type="ECO:0000313" key="5">
    <source>
        <dbReference type="Proteomes" id="UP000235965"/>
    </source>
</evidence>
<comment type="caution">
    <text evidence="4">The sequence shown here is derived from an EMBL/GenBank/DDBJ whole genome shotgun (WGS) entry which is preliminary data.</text>
</comment>
<dbReference type="EMBL" id="NEVH01015824">
    <property type="protein sequence ID" value="PNF26599.1"/>
    <property type="molecule type" value="Genomic_DNA"/>
</dbReference>
<name>A0A2J7QDE6_9NEOP</name>
<dbReference type="InterPro" id="IPR008936">
    <property type="entry name" value="Rho_GTPase_activation_prot"/>
</dbReference>
<gene>
    <name evidence="4" type="ORF">B7P43_G11353</name>
</gene>
<dbReference type="GO" id="GO:0005096">
    <property type="term" value="F:GTPase activator activity"/>
    <property type="evidence" value="ECO:0007669"/>
    <property type="project" value="UniProtKB-KW"/>
</dbReference>
<dbReference type="PANTHER" id="PTHR14963">
    <property type="entry name" value="RHO GTPASE ACTIVATING PROTEIN 18,19-RELATED"/>
    <property type="match status" value="1"/>
</dbReference>
<evidence type="ECO:0000259" key="3">
    <source>
        <dbReference type="PROSITE" id="PS50238"/>
    </source>
</evidence>
<keyword evidence="1" id="KW-0343">GTPase activation</keyword>
<feature type="region of interest" description="Disordered" evidence="2">
    <location>
        <begin position="99"/>
        <end position="154"/>
    </location>
</feature>